<dbReference type="SMART" id="SM00252">
    <property type="entry name" value="SH2"/>
    <property type="match status" value="1"/>
</dbReference>
<comment type="similarity">
    <text evidence="7">Belongs to the protein kinase superfamily. Tyr protein kinase family.</text>
</comment>
<dbReference type="InterPro" id="IPR000719">
    <property type="entry name" value="Prot_kinase_dom"/>
</dbReference>
<dbReference type="GO" id="GO:0005524">
    <property type="term" value="F:ATP binding"/>
    <property type="evidence" value="ECO:0007669"/>
    <property type="project" value="UniProtKB-KW"/>
</dbReference>
<dbReference type="AlphaFoldDB" id="A0AAN8FMJ5"/>
<gene>
    <name evidence="11" type="ORF">GCK32_011347</name>
</gene>
<dbReference type="PROSITE" id="PS50001">
    <property type="entry name" value="SH2"/>
    <property type="match status" value="1"/>
</dbReference>
<evidence type="ECO:0000313" key="11">
    <source>
        <dbReference type="EMBL" id="KAK5977052.1"/>
    </source>
</evidence>
<dbReference type="EMBL" id="WIXE01011087">
    <property type="protein sequence ID" value="KAK5977052.1"/>
    <property type="molecule type" value="Genomic_DNA"/>
</dbReference>
<evidence type="ECO:0000256" key="1">
    <source>
        <dbReference type="ARBA" id="ARBA00022679"/>
    </source>
</evidence>
<evidence type="ECO:0000256" key="3">
    <source>
        <dbReference type="ARBA" id="ARBA00022777"/>
    </source>
</evidence>
<reference evidence="11 12" key="1">
    <citation type="submission" date="2019-10" db="EMBL/GenBank/DDBJ databases">
        <title>Assembly and Annotation for the nematode Trichostrongylus colubriformis.</title>
        <authorList>
            <person name="Martin J."/>
        </authorList>
    </citation>
    <scope>NUCLEOTIDE SEQUENCE [LARGE SCALE GENOMIC DNA]</scope>
    <source>
        <strain evidence="11">G859</strain>
        <tissue evidence="11">Whole worm</tissue>
    </source>
</reference>
<dbReference type="InterPro" id="IPR050198">
    <property type="entry name" value="Non-receptor_tyrosine_kinases"/>
</dbReference>
<dbReference type="Gene3D" id="3.30.505.10">
    <property type="entry name" value="SH2 domain"/>
    <property type="match status" value="1"/>
</dbReference>
<keyword evidence="6" id="KW-0727">SH2 domain</keyword>
<feature type="compositionally biased region" description="Basic and acidic residues" evidence="8">
    <location>
        <begin position="16"/>
        <end position="27"/>
    </location>
</feature>
<dbReference type="GO" id="GO:0004715">
    <property type="term" value="F:non-membrane spanning protein tyrosine kinase activity"/>
    <property type="evidence" value="ECO:0007669"/>
    <property type="project" value="UniProtKB-EC"/>
</dbReference>
<evidence type="ECO:0000256" key="8">
    <source>
        <dbReference type="SAM" id="MobiDB-lite"/>
    </source>
</evidence>
<dbReference type="EC" id="2.7.10.2" evidence="7"/>
<dbReference type="PANTHER" id="PTHR24418">
    <property type="entry name" value="TYROSINE-PROTEIN KINASE"/>
    <property type="match status" value="1"/>
</dbReference>
<keyword evidence="4 7" id="KW-0067">ATP-binding</keyword>
<sequence length="344" mass="38405">KSRRSDSSLSTGLLATERKAKSAEKKGHSSSAERNSKISLTKKPQEGTQETKSKHSLVRKASSTGVWSQRSGDDADASLEEPFKDIDRTLTTYQWFHGMMPREDCEEMVKNEGDFLIRRTTIGKTPTYCITVRHNNEIKHIPIMHTKGIWSLNKECKPTLAELVDVYVKEKRSIPPSNSVLLHEIPRPDYYVLHKDIILGKQLGRSKNLDEEFPAGVRNPTSLGGAFGEVYSGKLKLSSGEVEVAVKRAKEKTLKKAQLASFIREARIMRRLDHPNIVRMYGVAPQEEPVMILLELAVGGSLKEPDKRADFTELLRVLAPDEPLPSPSKSNGLINPLSGLKVKA</sequence>
<dbReference type="InterPro" id="IPR020635">
    <property type="entry name" value="Tyr_kinase_cat_dom"/>
</dbReference>
<dbReference type="InterPro" id="IPR000980">
    <property type="entry name" value="SH2"/>
</dbReference>
<evidence type="ECO:0000256" key="5">
    <source>
        <dbReference type="ARBA" id="ARBA00023137"/>
    </source>
</evidence>
<organism evidence="11 12">
    <name type="scientific">Trichostrongylus colubriformis</name>
    <name type="common">Black scour worm</name>
    <dbReference type="NCBI Taxonomy" id="6319"/>
    <lineage>
        <taxon>Eukaryota</taxon>
        <taxon>Metazoa</taxon>
        <taxon>Ecdysozoa</taxon>
        <taxon>Nematoda</taxon>
        <taxon>Chromadorea</taxon>
        <taxon>Rhabditida</taxon>
        <taxon>Rhabditina</taxon>
        <taxon>Rhabditomorpha</taxon>
        <taxon>Strongyloidea</taxon>
        <taxon>Trichostrongylidae</taxon>
        <taxon>Trichostrongylus</taxon>
    </lineage>
</organism>
<dbReference type="InterPro" id="IPR011009">
    <property type="entry name" value="Kinase-like_dom_sf"/>
</dbReference>
<comment type="caution">
    <text evidence="11">The sequence shown here is derived from an EMBL/GenBank/DDBJ whole genome shotgun (WGS) entry which is preliminary data.</text>
</comment>
<feature type="compositionally biased region" description="Polar residues" evidence="8">
    <location>
        <begin position="29"/>
        <end position="39"/>
    </location>
</feature>
<keyword evidence="3 7" id="KW-0418">Kinase</keyword>
<keyword evidence="12" id="KW-1185">Reference proteome</keyword>
<evidence type="ECO:0000256" key="7">
    <source>
        <dbReference type="RuleBase" id="RU362096"/>
    </source>
</evidence>
<dbReference type="InterPro" id="IPR036860">
    <property type="entry name" value="SH2_dom_sf"/>
</dbReference>
<dbReference type="Proteomes" id="UP001331761">
    <property type="component" value="Unassembled WGS sequence"/>
</dbReference>
<keyword evidence="2 7" id="KW-0547">Nucleotide-binding</keyword>
<dbReference type="InterPro" id="IPR035849">
    <property type="entry name" value="Fes/Fps/Fer_SH2"/>
</dbReference>
<evidence type="ECO:0000256" key="6">
    <source>
        <dbReference type="PROSITE-ProRule" id="PRU00191"/>
    </source>
</evidence>
<feature type="domain" description="SH2" evidence="9">
    <location>
        <begin position="95"/>
        <end position="185"/>
    </location>
</feature>
<proteinExistence type="inferred from homology"/>
<keyword evidence="5 7" id="KW-0829">Tyrosine-protein kinase</keyword>
<comment type="catalytic activity">
    <reaction evidence="7">
        <text>L-tyrosyl-[protein] + ATP = O-phospho-L-tyrosyl-[protein] + ADP + H(+)</text>
        <dbReference type="Rhea" id="RHEA:10596"/>
        <dbReference type="Rhea" id="RHEA-COMP:10136"/>
        <dbReference type="Rhea" id="RHEA-COMP:20101"/>
        <dbReference type="ChEBI" id="CHEBI:15378"/>
        <dbReference type="ChEBI" id="CHEBI:30616"/>
        <dbReference type="ChEBI" id="CHEBI:46858"/>
        <dbReference type="ChEBI" id="CHEBI:61978"/>
        <dbReference type="ChEBI" id="CHEBI:456216"/>
        <dbReference type="EC" id="2.7.10.2"/>
    </reaction>
</comment>
<feature type="non-terminal residue" evidence="11">
    <location>
        <position position="1"/>
    </location>
</feature>
<keyword evidence="1 7" id="KW-0808">Transferase</keyword>
<name>A0AAN8FMJ5_TRICO</name>
<feature type="compositionally biased region" description="Basic and acidic residues" evidence="8">
    <location>
        <begin position="43"/>
        <end position="53"/>
    </location>
</feature>
<dbReference type="SUPFAM" id="SSF56112">
    <property type="entry name" value="Protein kinase-like (PK-like)"/>
    <property type="match status" value="1"/>
</dbReference>
<evidence type="ECO:0000313" key="12">
    <source>
        <dbReference type="Proteomes" id="UP001331761"/>
    </source>
</evidence>
<dbReference type="InterPro" id="IPR001245">
    <property type="entry name" value="Ser-Thr/Tyr_kinase_cat_dom"/>
</dbReference>
<dbReference type="Gene3D" id="3.30.200.20">
    <property type="entry name" value="Phosphorylase Kinase, domain 1"/>
    <property type="match status" value="1"/>
</dbReference>
<dbReference type="SMART" id="SM00219">
    <property type="entry name" value="TyrKc"/>
    <property type="match status" value="1"/>
</dbReference>
<accession>A0AAN8FMJ5</accession>
<feature type="compositionally biased region" description="Polar residues" evidence="8">
    <location>
        <begin position="61"/>
        <end position="70"/>
    </location>
</feature>
<protein>
    <recommendedName>
        <fullName evidence="7">Tyrosine-protein kinase</fullName>
        <ecNumber evidence="7">2.7.10.2</ecNumber>
    </recommendedName>
</protein>
<evidence type="ECO:0000259" key="10">
    <source>
        <dbReference type="PROSITE" id="PS50011"/>
    </source>
</evidence>
<dbReference type="SUPFAM" id="SSF55550">
    <property type="entry name" value="SH2 domain"/>
    <property type="match status" value="1"/>
</dbReference>
<dbReference type="CDD" id="cd10361">
    <property type="entry name" value="SH2_Fps_family"/>
    <property type="match status" value="1"/>
</dbReference>
<feature type="region of interest" description="Disordered" evidence="8">
    <location>
        <begin position="320"/>
        <end position="344"/>
    </location>
</feature>
<dbReference type="PROSITE" id="PS50011">
    <property type="entry name" value="PROTEIN_KINASE_DOM"/>
    <property type="match status" value="1"/>
</dbReference>
<evidence type="ECO:0000256" key="2">
    <source>
        <dbReference type="ARBA" id="ARBA00022741"/>
    </source>
</evidence>
<evidence type="ECO:0000256" key="4">
    <source>
        <dbReference type="ARBA" id="ARBA00022840"/>
    </source>
</evidence>
<feature type="region of interest" description="Disordered" evidence="8">
    <location>
        <begin position="1"/>
        <end position="80"/>
    </location>
</feature>
<feature type="domain" description="Protein kinase" evidence="10">
    <location>
        <begin position="216"/>
        <end position="344"/>
    </location>
</feature>
<evidence type="ECO:0000259" key="9">
    <source>
        <dbReference type="PROSITE" id="PS50001"/>
    </source>
</evidence>
<dbReference type="Pfam" id="PF00017">
    <property type="entry name" value="SH2"/>
    <property type="match status" value="1"/>
</dbReference>
<dbReference type="Pfam" id="PF07714">
    <property type="entry name" value="PK_Tyr_Ser-Thr"/>
    <property type="match status" value="1"/>
</dbReference>